<dbReference type="PIRSF" id="PIRSF000089">
    <property type="entry name" value="Electra_flavoP_a"/>
    <property type="match status" value="1"/>
</dbReference>
<keyword evidence="4" id="KW-0408">Iron</keyword>
<evidence type="ECO:0000256" key="1">
    <source>
        <dbReference type="ARBA" id="ARBA00005817"/>
    </source>
</evidence>
<evidence type="ECO:0000313" key="7">
    <source>
        <dbReference type="EMBL" id="UWP60907.1"/>
    </source>
</evidence>
<dbReference type="CDD" id="cd01715">
    <property type="entry name" value="ETF_alpha"/>
    <property type="match status" value="1"/>
</dbReference>
<evidence type="ECO:0000256" key="5">
    <source>
        <dbReference type="ARBA" id="ARBA00023014"/>
    </source>
</evidence>
<reference evidence="7" key="1">
    <citation type="journal article" date="2022" name="Cell">
        <title>Design, construction, and in vivo augmentation of a complex gut microbiome.</title>
        <authorList>
            <person name="Cheng A.G."/>
            <person name="Ho P.Y."/>
            <person name="Aranda-Diaz A."/>
            <person name="Jain S."/>
            <person name="Yu F.B."/>
            <person name="Meng X."/>
            <person name="Wang M."/>
            <person name="Iakiviak M."/>
            <person name="Nagashima K."/>
            <person name="Zhao A."/>
            <person name="Murugkar P."/>
            <person name="Patil A."/>
            <person name="Atabakhsh K."/>
            <person name="Weakley A."/>
            <person name="Yan J."/>
            <person name="Brumbaugh A.R."/>
            <person name="Higginbottom S."/>
            <person name="Dimas A."/>
            <person name="Shiver A.L."/>
            <person name="Deutschbauer A."/>
            <person name="Neff N."/>
            <person name="Sonnenburg J.L."/>
            <person name="Huang K.C."/>
            <person name="Fischbach M.A."/>
        </authorList>
    </citation>
    <scope>NUCLEOTIDE SEQUENCE</scope>
    <source>
        <strain evidence="7">DSM 19829</strain>
    </source>
</reference>
<dbReference type="InterPro" id="IPR017900">
    <property type="entry name" value="4Fe4S_Fe_S_CS"/>
</dbReference>
<keyword evidence="2" id="KW-0285">Flavoprotein</keyword>
<accession>A0ABY5VKS8</accession>
<dbReference type="InterPro" id="IPR017896">
    <property type="entry name" value="4Fe4S_Fe-S-bd"/>
</dbReference>
<gene>
    <name evidence="7" type="ORF">NQ502_07730</name>
</gene>
<dbReference type="Gene3D" id="3.30.70.20">
    <property type="match status" value="1"/>
</dbReference>
<evidence type="ECO:0000259" key="6">
    <source>
        <dbReference type="PROSITE" id="PS51379"/>
    </source>
</evidence>
<dbReference type="Pfam" id="PF01012">
    <property type="entry name" value="ETF"/>
    <property type="match status" value="1"/>
</dbReference>
<evidence type="ECO:0000313" key="8">
    <source>
        <dbReference type="Proteomes" id="UP001060164"/>
    </source>
</evidence>
<evidence type="ECO:0000256" key="4">
    <source>
        <dbReference type="ARBA" id="ARBA00023004"/>
    </source>
</evidence>
<comment type="similarity">
    <text evidence="1">Belongs to the ETF alpha-subunit/FixB family.</text>
</comment>
<dbReference type="InterPro" id="IPR029035">
    <property type="entry name" value="DHS-like_NAD/FAD-binding_dom"/>
</dbReference>
<organism evidence="7 8">
    <name type="scientific">Ruminococcus gauvreauii</name>
    <dbReference type="NCBI Taxonomy" id="438033"/>
    <lineage>
        <taxon>Bacteria</taxon>
        <taxon>Bacillati</taxon>
        <taxon>Bacillota</taxon>
        <taxon>Clostridia</taxon>
        <taxon>Eubacteriales</taxon>
        <taxon>Oscillospiraceae</taxon>
        <taxon>Ruminococcus</taxon>
    </lineage>
</organism>
<dbReference type="InterPro" id="IPR033947">
    <property type="entry name" value="ETF_alpha_N"/>
</dbReference>
<dbReference type="EMBL" id="CP102290">
    <property type="protein sequence ID" value="UWP60907.1"/>
    <property type="molecule type" value="Genomic_DNA"/>
</dbReference>
<dbReference type="SMART" id="SM00893">
    <property type="entry name" value="ETF"/>
    <property type="match status" value="1"/>
</dbReference>
<dbReference type="PANTHER" id="PTHR43153:SF1">
    <property type="entry name" value="ELECTRON TRANSFER FLAVOPROTEIN SUBUNIT ALPHA, MITOCHONDRIAL"/>
    <property type="match status" value="1"/>
</dbReference>
<dbReference type="Gene3D" id="3.40.50.620">
    <property type="entry name" value="HUPs"/>
    <property type="match status" value="1"/>
</dbReference>
<dbReference type="InterPro" id="IPR014730">
    <property type="entry name" value="ETF_a/b_N"/>
</dbReference>
<dbReference type="InterPro" id="IPR001308">
    <property type="entry name" value="ETF_a/FixB"/>
</dbReference>
<sequence>MDLLTFNAARCDLCEECIRSCPFQALTMEASGIRVGETCRMCGVCIKCCPQQAIRFEQKAGTVNKKEWRDILIYAEQEECGIHPVAYELIGEAGKLAGRVGYHVNCILLGGPGTTENAEKLLSYGVHNIYVYEHEGLSAFKTDCYTDAFADCIASTKPSVVLIGATALGRSLAPRLSTRFHTGLTADCTQLEMRDDSDLVQIRPAFGGNIMAQILISQSRPQFATVRYKVMDRAEKTPYPTGNIIHCEVTDAMVRSRITVTERSTIRRTKSIEEEEVLVVAGRGVKSDKDLGMLRELAALLGGQLCFTRPMVEAGYGDSTHQIGLSGRTVKPKLIITCGVSGAIQFTSCMNGSECIVAINSDPEAQIFSVANYCIVDDLYEVIPSLTAQIRAGKEA</sequence>
<dbReference type="SUPFAM" id="SSF54862">
    <property type="entry name" value="4Fe-4S ferredoxins"/>
    <property type="match status" value="1"/>
</dbReference>
<dbReference type="InterPro" id="IPR014729">
    <property type="entry name" value="Rossmann-like_a/b/a_fold"/>
</dbReference>
<evidence type="ECO:0000256" key="3">
    <source>
        <dbReference type="ARBA" id="ARBA00022723"/>
    </source>
</evidence>
<dbReference type="Proteomes" id="UP001060164">
    <property type="component" value="Chromosome"/>
</dbReference>
<dbReference type="Pfam" id="PF00766">
    <property type="entry name" value="ETF_alpha"/>
    <property type="match status" value="1"/>
</dbReference>
<keyword evidence="8" id="KW-1185">Reference proteome</keyword>
<dbReference type="PROSITE" id="PS00198">
    <property type="entry name" value="4FE4S_FER_1"/>
    <property type="match status" value="1"/>
</dbReference>
<protein>
    <submittedName>
        <fullName evidence="7">Electron transfer flavoprotein subunit alpha</fullName>
    </submittedName>
</protein>
<proteinExistence type="inferred from homology"/>
<feature type="domain" description="4Fe-4S ferredoxin-type" evidence="6">
    <location>
        <begin position="37"/>
        <end position="59"/>
    </location>
</feature>
<dbReference type="PANTHER" id="PTHR43153">
    <property type="entry name" value="ELECTRON TRANSFER FLAVOPROTEIN ALPHA"/>
    <property type="match status" value="1"/>
</dbReference>
<dbReference type="RefSeq" id="WP_028527606.1">
    <property type="nucleotide sequence ID" value="NZ_CABLBR010000003.1"/>
</dbReference>
<dbReference type="PROSITE" id="PS51379">
    <property type="entry name" value="4FE4S_FER_2"/>
    <property type="match status" value="2"/>
</dbReference>
<feature type="domain" description="4Fe-4S ferredoxin-type" evidence="6">
    <location>
        <begin position="2"/>
        <end position="31"/>
    </location>
</feature>
<dbReference type="SUPFAM" id="SSF52402">
    <property type="entry name" value="Adenine nucleotide alpha hydrolases-like"/>
    <property type="match status" value="1"/>
</dbReference>
<dbReference type="Pfam" id="PF12837">
    <property type="entry name" value="Fer4_6"/>
    <property type="match status" value="1"/>
</dbReference>
<name>A0ABY5VKS8_9FIRM</name>
<keyword evidence="3" id="KW-0479">Metal-binding</keyword>
<evidence type="ECO:0000256" key="2">
    <source>
        <dbReference type="ARBA" id="ARBA00022630"/>
    </source>
</evidence>
<dbReference type="SUPFAM" id="SSF52467">
    <property type="entry name" value="DHS-like NAD/FAD-binding domain"/>
    <property type="match status" value="1"/>
</dbReference>
<dbReference type="InterPro" id="IPR014731">
    <property type="entry name" value="ETF_asu_C"/>
</dbReference>
<dbReference type="Gene3D" id="3.40.50.1220">
    <property type="entry name" value="TPP-binding domain"/>
    <property type="match status" value="1"/>
</dbReference>
<keyword evidence="5" id="KW-0411">Iron-sulfur</keyword>